<gene>
    <name evidence="3" type="ORF">F8C82_06185</name>
</gene>
<dbReference type="AlphaFoldDB" id="A0A6L3ZK06"/>
<dbReference type="OrthoDB" id="5422202at2"/>
<feature type="coiled-coil region" evidence="1">
    <location>
        <begin position="220"/>
        <end position="247"/>
    </location>
</feature>
<accession>A0A6L3ZK06</accession>
<evidence type="ECO:0000313" key="3">
    <source>
        <dbReference type="EMBL" id="KAB2817989.1"/>
    </source>
</evidence>
<dbReference type="InterPro" id="IPR007139">
    <property type="entry name" value="DUF349"/>
</dbReference>
<feature type="compositionally biased region" description="Polar residues" evidence="2">
    <location>
        <begin position="53"/>
        <end position="65"/>
    </location>
</feature>
<organism evidence="3 4">
    <name type="scientific">Phaeocystidibacter marisrubri</name>
    <dbReference type="NCBI Taxonomy" id="1577780"/>
    <lineage>
        <taxon>Bacteria</taxon>
        <taxon>Pseudomonadati</taxon>
        <taxon>Bacteroidota</taxon>
        <taxon>Flavobacteriia</taxon>
        <taxon>Flavobacteriales</taxon>
        <taxon>Phaeocystidibacteraceae</taxon>
        <taxon>Phaeocystidibacter</taxon>
    </lineage>
</organism>
<dbReference type="Proteomes" id="UP000484164">
    <property type="component" value="Unassembled WGS sequence"/>
</dbReference>
<proteinExistence type="predicted"/>
<protein>
    <submittedName>
        <fullName evidence="3">DUF349 domain-containing protein</fullName>
    </submittedName>
</protein>
<feature type="region of interest" description="Disordered" evidence="2">
    <location>
        <begin position="1"/>
        <end position="146"/>
    </location>
</feature>
<feature type="compositionally biased region" description="Basic and acidic residues" evidence="2">
    <location>
        <begin position="137"/>
        <end position="146"/>
    </location>
</feature>
<evidence type="ECO:0000313" key="4">
    <source>
        <dbReference type="Proteomes" id="UP000484164"/>
    </source>
</evidence>
<feature type="compositionally biased region" description="Acidic residues" evidence="2">
    <location>
        <begin position="112"/>
        <end position="122"/>
    </location>
</feature>
<feature type="compositionally biased region" description="Basic and acidic residues" evidence="2">
    <location>
        <begin position="100"/>
        <end position="111"/>
    </location>
</feature>
<feature type="coiled-coil region" evidence="1">
    <location>
        <begin position="457"/>
        <end position="492"/>
    </location>
</feature>
<name>A0A6L3ZK06_9FLAO</name>
<dbReference type="EMBL" id="WBVQ01000001">
    <property type="protein sequence ID" value="KAB2817989.1"/>
    <property type="molecule type" value="Genomic_DNA"/>
</dbReference>
<sequence length="716" mass="84215">MNVKNFKKDESHASESVLNFPFTLPPLSLSFHRTTKDYNMSELEHDENKKVSSEQTPETPSTEGANEQAEAKADALGETAETSETPSEESEDQTVEATAPEEKAEVAQDAKNEEEDEDDDHEEDLHTDEHEEDDQYEGQHDELPDYDHESNEKLLAAAEHWSKHDDLKSAKNHIEAIRTALLKRLDEERNEKKEEFLANGGVEIDFQYDQADRRKFRTFYSTYKERRRNARKQLEEQLQNNLNVKRSIIDAVKEIPGAEGSAQEKYKRFRELQDRWRDTGPVPRAESRDLYNNYHFHVDQFYDFLRISNELRELDFKKNQAAKEALIAEAEKLAGSEVNPEMFASLQRLHKSWKEIGPVERDIRDAMWEKFSEATKLIHDKRHKYYEGLKTSREERLAKKAEYVDQMAAMDLSKIKSHRDWQKAIQQMNEWRDAFKKLGRIHLPGNDELWERYSDINRNFNKTKNNFYKELKREQRENLDKKKALLDRAIELKDSTDWREAANELKALQRKWKTIGFAPRAESDKIWNEFRAACNQFFERLKDKNSEQDAAYEGNYTKKTELLEKVKAFDPVAADRGVDALKGFIEEWKSLGSVPRAKKDIEGEFNAILDKHFSALKIDKKESAMIRFENRLHHIAQDGDQRSMDKEYHQLRRKIDEAEKELRQLENNMGFFANSDPKNPLVREAQKNIDRHKEQIELLKDKLRLLNKIDEEGTEE</sequence>
<keyword evidence="1" id="KW-0175">Coiled coil</keyword>
<feature type="compositionally biased region" description="Basic and acidic residues" evidence="2">
    <location>
        <begin position="42"/>
        <end position="52"/>
    </location>
</feature>
<comment type="caution">
    <text evidence="3">The sequence shown here is derived from an EMBL/GenBank/DDBJ whole genome shotgun (WGS) entry which is preliminary data.</text>
</comment>
<feature type="compositionally biased region" description="Basic and acidic residues" evidence="2">
    <location>
        <begin position="1"/>
        <end position="13"/>
    </location>
</feature>
<evidence type="ECO:0000256" key="1">
    <source>
        <dbReference type="SAM" id="Coils"/>
    </source>
</evidence>
<evidence type="ECO:0000256" key="2">
    <source>
        <dbReference type="SAM" id="MobiDB-lite"/>
    </source>
</evidence>
<keyword evidence="4" id="KW-1185">Reference proteome</keyword>
<dbReference type="Pfam" id="PF03993">
    <property type="entry name" value="DUF349"/>
    <property type="match status" value="5"/>
</dbReference>
<feature type="coiled-coil region" evidence="1">
    <location>
        <begin position="641"/>
        <end position="709"/>
    </location>
</feature>
<reference evidence="3 4" key="1">
    <citation type="submission" date="2019-10" db="EMBL/GenBank/DDBJ databases">
        <title>Genome sequence of Phaeocystidibacter marisrubri JCM30614 (type strain).</title>
        <authorList>
            <person name="Bowman J.P."/>
        </authorList>
    </citation>
    <scope>NUCLEOTIDE SEQUENCE [LARGE SCALE GENOMIC DNA]</scope>
    <source>
        <strain evidence="3 4">JCM 30614</strain>
    </source>
</reference>